<sequence>MEIRKLLNSEKRGALDLVWHVFLKFEAPDYCDQGVVTFRDFLENEEAINGLSFFGTFENGVLIGVIATRNEGSHIALFFVSEKYQHQGIGKKLFKEATKNTLSEHITVNSSPYAVQIYHHLGFTATDTEQIRDGIRFIPMMFTRRVILDIGKTNK</sequence>
<evidence type="ECO:0000313" key="2">
    <source>
        <dbReference type="EMBL" id="GAP40985.1"/>
    </source>
</evidence>
<dbReference type="SUPFAM" id="SSF55729">
    <property type="entry name" value="Acyl-CoA N-acyltransferases (Nat)"/>
    <property type="match status" value="1"/>
</dbReference>
<dbReference type="PROSITE" id="PS51186">
    <property type="entry name" value="GNAT"/>
    <property type="match status" value="1"/>
</dbReference>
<dbReference type="Proteomes" id="UP000053370">
    <property type="component" value="Unassembled WGS sequence"/>
</dbReference>
<dbReference type="EMBL" id="DF968181">
    <property type="protein sequence ID" value="GAP40985.1"/>
    <property type="molecule type" value="Genomic_DNA"/>
</dbReference>
<dbReference type="InterPro" id="IPR052564">
    <property type="entry name" value="N-acetyltrans/Recomb-assoc"/>
</dbReference>
<protein>
    <submittedName>
        <fullName evidence="2">Protein containing acetyltransferase (GNAT) domain</fullName>
    </submittedName>
</protein>
<accession>A0A0S7BW89</accession>
<dbReference type="GO" id="GO:0016747">
    <property type="term" value="F:acyltransferase activity, transferring groups other than amino-acyl groups"/>
    <property type="evidence" value="ECO:0007669"/>
    <property type="project" value="InterPro"/>
</dbReference>
<keyword evidence="3" id="KW-1185">Reference proteome</keyword>
<dbReference type="STRING" id="1678840.ATC1_13967"/>
<reference evidence="2" key="1">
    <citation type="journal article" date="2015" name="Genome Announc.">
        <title>Draft Genome Sequence of Anaerolineae Strain TC1, a Novel Isolate from a Methanogenic Wastewater Treatment System.</title>
        <authorList>
            <person name="Matsuura N."/>
            <person name="Tourlousse D.M."/>
            <person name="Sun L."/>
            <person name="Toyonaga M."/>
            <person name="Kuroda K."/>
            <person name="Ohashi A."/>
            <person name="Cruz R."/>
            <person name="Yamaguchi T."/>
            <person name="Sekiguchi Y."/>
        </authorList>
    </citation>
    <scope>NUCLEOTIDE SEQUENCE [LARGE SCALE GENOMIC DNA]</scope>
    <source>
        <strain evidence="2">TC1</strain>
    </source>
</reference>
<dbReference type="InterPro" id="IPR000182">
    <property type="entry name" value="GNAT_dom"/>
</dbReference>
<dbReference type="RefSeq" id="WP_062281282.1">
    <property type="nucleotide sequence ID" value="NZ_DF968181.1"/>
</dbReference>
<dbReference type="CDD" id="cd04301">
    <property type="entry name" value="NAT_SF"/>
    <property type="match status" value="1"/>
</dbReference>
<dbReference type="OrthoDB" id="159497at2"/>
<organism evidence="2">
    <name type="scientific">Flexilinea flocculi</name>
    <dbReference type="NCBI Taxonomy" id="1678840"/>
    <lineage>
        <taxon>Bacteria</taxon>
        <taxon>Bacillati</taxon>
        <taxon>Chloroflexota</taxon>
        <taxon>Anaerolineae</taxon>
        <taxon>Anaerolineales</taxon>
        <taxon>Anaerolineaceae</taxon>
        <taxon>Flexilinea</taxon>
    </lineage>
</organism>
<dbReference type="Gene3D" id="3.40.630.30">
    <property type="match status" value="1"/>
</dbReference>
<evidence type="ECO:0000259" key="1">
    <source>
        <dbReference type="PROSITE" id="PS51186"/>
    </source>
</evidence>
<name>A0A0S7BW89_9CHLR</name>
<dbReference type="AlphaFoldDB" id="A0A0S7BW89"/>
<dbReference type="InterPro" id="IPR016181">
    <property type="entry name" value="Acyl_CoA_acyltransferase"/>
</dbReference>
<feature type="domain" description="N-acetyltransferase" evidence="1">
    <location>
        <begin position="1"/>
        <end position="145"/>
    </location>
</feature>
<proteinExistence type="predicted"/>
<evidence type="ECO:0000313" key="3">
    <source>
        <dbReference type="Proteomes" id="UP000053370"/>
    </source>
</evidence>
<gene>
    <name evidence="2" type="ORF">ATC1_13967</name>
</gene>
<keyword evidence="2" id="KW-0808">Transferase</keyword>
<dbReference type="PANTHER" id="PTHR43451">
    <property type="entry name" value="ACETYLTRANSFERASE (GNAT) FAMILY PROTEIN"/>
    <property type="match status" value="1"/>
</dbReference>
<dbReference type="PANTHER" id="PTHR43451:SF1">
    <property type="entry name" value="ACETYLTRANSFERASE"/>
    <property type="match status" value="1"/>
</dbReference>
<dbReference type="Pfam" id="PF13673">
    <property type="entry name" value="Acetyltransf_10"/>
    <property type="match status" value="1"/>
</dbReference>